<proteinExistence type="predicted"/>
<gene>
    <name evidence="1" type="ORF">MNQ99_14860</name>
</gene>
<dbReference type="EMBL" id="CP093326">
    <property type="protein sequence ID" value="UNK47681.1"/>
    <property type="molecule type" value="Genomic_DNA"/>
</dbReference>
<accession>A0ABY3WDX6</accession>
<organism evidence="1 2">
    <name type="scientific">Arthrobacter sulfonylureivorans</name>
    <dbReference type="NCBI Taxonomy" id="2486855"/>
    <lineage>
        <taxon>Bacteria</taxon>
        <taxon>Bacillati</taxon>
        <taxon>Actinomycetota</taxon>
        <taxon>Actinomycetes</taxon>
        <taxon>Micrococcales</taxon>
        <taxon>Micrococcaceae</taxon>
        <taxon>Arthrobacter</taxon>
    </lineage>
</organism>
<keyword evidence="2" id="KW-1185">Reference proteome</keyword>
<name>A0ABY3WDX6_9MICC</name>
<dbReference type="RefSeq" id="WP_241915389.1">
    <property type="nucleotide sequence ID" value="NZ_CP093326.1"/>
</dbReference>
<reference evidence="1 2" key="1">
    <citation type="submission" date="2022-03" db="EMBL/GenBank/DDBJ databases">
        <title>Isotopic signatures of nitrous oxide derived from detoxification processes.</title>
        <authorList>
            <person name="Behrendt U."/>
            <person name="Buchen C."/>
            <person name="Well R."/>
            <person name="Ulrich A."/>
            <person name="Rohe L."/>
            <person name="Kolb S."/>
            <person name="Schloter M."/>
            <person name="Horn M.A."/>
            <person name="Augustin J."/>
        </authorList>
    </citation>
    <scope>NUCLEOTIDE SEQUENCE [LARGE SCALE GENOMIC DNA]</scope>
    <source>
        <strain evidence="1 2">S4-C24</strain>
    </source>
</reference>
<dbReference type="Proteomes" id="UP000829069">
    <property type="component" value="Chromosome"/>
</dbReference>
<evidence type="ECO:0000313" key="2">
    <source>
        <dbReference type="Proteomes" id="UP000829069"/>
    </source>
</evidence>
<sequence length="132" mass="15053">MPATSWRRYDHHLFPVFHERFEERWGPGTAPFLDPSVFEEGQPRPRAQWINVDTGAAAAVVPVWEDDAEHRSFAVFYLPPAGGIWVLRRPGFTEYTESLKGGPEQLELRNDSFKKAVAHAEEFIFGPEGDRA</sequence>
<protein>
    <submittedName>
        <fullName evidence="1">Uncharacterized protein</fullName>
    </submittedName>
</protein>
<evidence type="ECO:0000313" key="1">
    <source>
        <dbReference type="EMBL" id="UNK47681.1"/>
    </source>
</evidence>